<evidence type="ECO:0000313" key="3">
    <source>
        <dbReference type="EMBL" id="KAK9669614.1"/>
    </source>
</evidence>
<keyword evidence="4" id="KW-1185">Reference proteome</keyword>
<dbReference type="AlphaFoldDB" id="A0AAW1GXN9"/>
<dbReference type="NCBIfam" id="TIGR01640">
    <property type="entry name" value="F_box_assoc_1"/>
    <property type="match status" value="1"/>
</dbReference>
<organism evidence="3 4">
    <name type="scientific">Saponaria officinalis</name>
    <name type="common">Common soapwort</name>
    <name type="synonym">Lychnis saponaria</name>
    <dbReference type="NCBI Taxonomy" id="3572"/>
    <lineage>
        <taxon>Eukaryota</taxon>
        <taxon>Viridiplantae</taxon>
        <taxon>Streptophyta</taxon>
        <taxon>Embryophyta</taxon>
        <taxon>Tracheophyta</taxon>
        <taxon>Spermatophyta</taxon>
        <taxon>Magnoliopsida</taxon>
        <taxon>eudicotyledons</taxon>
        <taxon>Gunneridae</taxon>
        <taxon>Pentapetalae</taxon>
        <taxon>Caryophyllales</taxon>
        <taxon>Caryophyllaceae</taxon>
        <taxon>Caryophylleae</taxon>
        <taxon>Saponaria</taxon>
    </lineage>
</organism>
<feature type="region of interest" description="Disordered" evidence="1">
    <location>
        <begin position="183"/>
        <end position="209"/>
    </location>
</feature>
<evidence type="ECO:0000313" key="4">
    <source>
        <dbReference type="Proteomes" id="UP001443914"/>
    </source>
</evidence>
<dbReference type="Pfam" id="PF08268">
    <property type="entry name" value="FBA_3"/>
    <property type="match status" value="1"/>
</dbReference>
<comment type="caution">
    <text evidence="3">The sequence shown here is derived from an EMBL/GenBank/DDBJ whole genome shotgun (WGS) entry which is preliminary data.</text>
</comment>
<dbReference type="InterPro" id="IPR017451">
    <property type="entry name" value="F-box-assoc_interact_dom"/>
</dbReference>
<reference evidence="3" key="1">
    <citation type="submission" date="2024-03" db="EMBL/GenBank/DDBJ databases">
        <title>WGS assembly of Saponaria officinalis var. Norfolk2.</title>
        <authorList>
            <person name="Jenkins J."/>
            <person name="Shu S."/>
            <person name="Grimwood J."/>
            <person name="Barry K."/>
            <person name="Goodstein D."/>
            <person name="Schmutz J."/>
            <person name="Leebens-Mack J."/>
            <person name="Osbourn A."/>
        </authorList>
    </citation>
    <scope>NUCLEOTIDE SEQUENCE [LARGE SCALE GENOMIC DNA]</scope>
    <source>
        <strain evidence="3">JIC</strain>
    </source>
</reference>
<accession>A0AAW1GXN9</accession>
<evidence type="ECO:0000259" key="2">
    <source>
        <dbReference type="Pfam" id="PF08268"/>
    </source>
</evidence>
<protein>
    <recommendedName>
        <fullName evidence="2">F-box associated beta-propeller type 3 domain-containing protein</fullName>
    </recommendedName>
</protein>
<name>A0AAW1GXN9_SAPOF</name>
<evidence type="ECO:0000256" key="1">
    <source>
        <dbReference type="SAM" id="MobiDB-lite"/>
    </source>
</evidence>
<dbReference type="Proteomes" id="UP001443914">
    <property type="component" value="Unassembled WGS sequence"/>
</dbReference>
<gene>
    <name evidence="3" type="ORF">RND81_13G143600</name>
</gene>
<dbReference type="EMBL" id="JBDFQZ010000013">
    <property type="protein sequence ID" value="KAK9669614.1"/>
    <property type="molecule type" value="Genomic_DNA"/>
</dbReference>
<feature type="domain" description="F-box associated beta-propeller type 3" evidence="2">
    <location>
        <begin position="36"/>
        <end position="173"/>
    </location>
</feature>
<feature type="compositionally biased region" description="Acidic residues" evidence="1">
    <location>
        <begin position="194"/>
        <end position="209"/>
    </location>
</feature>
<dbReference type="InterPro" id="IPR013187">
    <property type="entry name" value="F-box-assoc_dom_typ3"/>
</dbReference>
<proteinExistence type="predicted"/>
<sequence length="222" mass="26110">MVDDHKSLGRRLLDKKLFKGEIGKVICGVPHWVVQFYDWENPFVKTDILYFDLNEEVFKEIDRPSRCVEKTMLGLAAMNGENELGCVVHDVVSSNVELWVMKEYGKIESWTNLFTFSCMNLSDDFGCIRYMDVMGYMPNNGELLIYLNDEKLLVYDVYEDNYREIKLEGIEVEFMVSFEPKLISPPKPIKESGDESQTEDDEDEDDDSIDDYSHWRRRFLYN</sequence>